<evidence type="ECO:0000313" key="2">
    <source>
        <dbReference type="EMBL" id="GAH04231.1"/>
    </source>
</evidence>
<dbReference type="EMBL" id="BART01021816">
    <property type="protein sequence ID" value="GAH04231.1"/>
    <property type="molecule type" value="Genomic_DNA"/>
</dbReference>
<dbReference type="InterPro" id="IPR013096">
    <property type="entry name" value="Cupin_2"/>
</dbReference>
<dbReference type="Gene3D" id="2.60.120.10">
    <property type="entry name" value="Jelly Rolls"/>
    <property type="match status" value="1"/>
</dbReference>
<accession>X1C827</accession>
<dbReference type="Pfam" id="PF07883">
    <property type="entry name" value="Cupin_2"/>
    <property type="match status" value="1"/>
</dbReference>
<gene>
    <name evidence="2" type="ORF">S01H4_40132</name>
</gene>
<organism evidence="2">
    <name type="scientific">marine sediment metagenome</name>
    <dbReference type="NCBI Taxonomy" id="412755"/>
    <lineage>
        <taxon>unclassified sequences</taxon>
        <taxon>metagenomes</taxon>
        <taxon>ecological metagenomes</taxon>
    </lineage>
</organism>
<dbReference type="SUPFAM" id="SSF51182">
    <property type="entry name" value="RmlC-like cupins"/>
    <property type="match status" value="1"/>
</dbReference>
<evidence type="ECO:0000259" key="1">
    <source>
        <dbReference type="Pfam" id="PF07883"/>
    </source>
</evidence>
<dbReference type="InterPro" id="IPR014710">
    <property type="entry name" value="RmlC-like_jellyroll"/>
</dbReference>
<comment type="caution">
    <text evidence="2">The sequence shown here is derived from an EMBL/GenBank/DDBJ whole genome shotgun (WGS) entry which is preliminary data.</text>
</comment>
<dbReference type="InterPro" id="IPR011051">
    <property type="entry name" value="RmlC_Cupin_sf"/>
</dbReference>
<proteinExistence type="predicted"/>
<dbReference type="InterPro" id="IPR052535">
    <property type="entry name" value="Bacilysin_H2HPP_isomerase"/>
</dbReference>
<dbReference type="CDD" id="cd02238">
    <property type="entry name" value="cupin_KdgF"/>
    <property type="match status" value="1"/>
</dbReference>
<dbReference type="PANTHER" id="PTHR40112:SF1">
    <property type="entry name" value="H2HPP ISOMERASE"/>
    <property type="match status" value="1"/>
</dbReference>
<reference evidence="2" key="1">
    <citation type="journal article" date="2014" name="Front. Microbiol.">
        <title>High frequency of phylogenetically diverse reductive dehalogenase-homologous genes in deep subseafloor sedimentary metagenomes.</title>
        <authorList>
            <person name="Kawai M."/>
            <person name="Futagami T."/>
            <person name="Toyoda A."/>
            <person name="Takaki Y."/>
            <person name="Nishi S."/>
            <person name="Hori S."/>
            <person name="Arai W."/>
            <person name="Tsubouchi T."/>
            <person name="Morono Y."/>
            <person name="Uchiyama I."/>
            <person name="Ito T."/>
            <person name="Fujiyama A."/>
            <person name="Inagaki F."/>
            <person name="Takami H."/>
        </authorList>
    </citation>
    <scope>NUCLEOTIDE SEQUENCE</scope>
    <source>
        <strain evidence="2">Expedition CK06-06</strain>
    </source>
</reference>
<dbReference type="PANTHER" id="PTHR40112">
    <property type="entry name" value="H2HPP ISOMERASE"/>
    <property type="match status" value="1"/>
</dbReference>
<sequence>MLCHFILDKNSKVPLHSHKEHQIGYVIKGQLQFFTENEEFLAQKGESYVFESNEKHGAKILEDSEVIDVFNPPREDYI</sequence>
<dbReference type="AlphaFoldDB" id="X1C827"/>
<protein>
    <recommendedName>
        <fullName evidence="1">Cupin type-2 domain-containing protein</fullName>
    </recommendedName>
</protein>
<feature type="domain" description="Cupin type-2" evidence="1">
    <location>
        <begin position="5"/>
        <end position="65"/>
    </location>
</feature>
<name>X1C827_9ZZZZ</name>